<feature type="binding site" evidence="5">
    <location>
        <position position="202"/>
    </location>
    <ligand>
        <name>a divalent metal cation</name>
        <dbReference type="ChEBI" id="CHEBI:60240"/>
        <label>1</label>
    </ligand>
</feature>
<dbReference type="EC" id="3.4.11.18" evidence="6"/>
<feature type="domain" description="Peptidase M24" evidence="8">
    <location>
        <begin position="119"/>
        <end position="348"/>
    </location>
</feature>
<dbReference type="CDD" id="cd01086">
    <property type="entry name" value="MetAP1"/>
    <property type="match status" value="1"/>
</dbReference>
<feature type="binding site" evidence="5">
    <location>
        <position position="213"/>
    </location>
    <ligand>
        <name>a divalent metal cation</name>
        <dbReference type="ChEBI" id="CHEBI:60240"/>
        <label>1</label>
    </ligand>
</feature>
<accession>A0A4S4KSX2</accession>
<keyword evidence="10" id="KW-1185">Reference proteome</keyword>
<evidence type="ECO:0000313" key="9">
    <source>
        <dbReference type="EMBL" id="THH01421.1"/>
    </source>
</evidence>
<dbReference type="Proteomes" id="UP000309038">
    <property type="component" value="Unassembled WGS sequence"/>
</dbReference>
<evidence type="ECO:0000256" key="2">
    <source>
        <dbReference type="ARBA" id="ARBA00022670"/>
    </source>
</evidence>
<sequence>MDVRRQNWSVPHATSLGSRDHIFVGRSASRQDKTHKVIHDLVAPRQPLLDDPNINKDGTFNPFGQFKFTGSLRPRYPLSEKRVVPDHIKRPDYAEDGVPTSESRKNGQPPKILTLEEQEKMRTVCRLAREVIDIAASHIRPGVTTDFIDEIVHNASIERNGYPSPLNYRGYPKSVCTSLNEVICHGIPDQRKLQEGDILNIDVSLYYDGYHADLNETYPVGRVDDDSKRLMRAARESLDEAIKICKPGALFRDLGKVIEPIARTAGCAVVRTYCGHGVNDLFHCAPNVPHYAKNRAVGTMKAGMTFTIEPMLNLGTSWDLVHWPDDWTATTVDGKRSAQFEETLLITDSGVEVLTAGKRRDDLYD</sequence>
<comment type="catalytic activity">
    <reaction evidence="5 6">
        <text>Release of N-terminal amino acids, preferentially methionine, from peptides and arylamides.</text>
        <dbReference type="EC" id="3.4.11.18"/>
    </reaction>
</comment>
<dbReference type="PANTHER" id="PTHR43330">
    <property type="entry name" value="METHIONINE AMINOPEPTIDASE"/>
    <property type="match status" value="1"/>
</dbReference>
<dbReference type="SUPFAM" id="SSF55920">
    <property type="entry name" value="Creatinase/aminopeptidase"/>
    <property type="match status" value="1"/>
</dbReference>
<evidence type="ECO:0000256" key="7">
    <source>
        <dbReference type="SAM" id="MobiDB-lite"/>
    </source>
</evidence>
<gene>
    <name evidence="9" type="ORF">EW026_g1267</name>
</gene>
<dbReference type="HAMAP" id="MF_01974">
    <property type="entry name" value="MetAP_1"/>
    <property type="match status" value="1"/>
</dbReference>
<dbReference type="PANTHER" id="PTHR43330:SF7">
    <property type="entry name" value="METHIONINE AMINOPEPTIDASE 1"/>
    <property type="match status" value="1"/>
</dbReference>
<evidence type="ECO:0000256" key="1">
    <source>
        <dbReference type="ARBA" id="ARBA00022438"/>
    </source>
</evidence>
<dbReference type="InterPro" id="IPR001714">
    <property type="entry name" value="Pept_M24_MAP"/>
</dbReference>
<evidence type="ECO:0000256" key="4">
    <source>
        <dbReference type="ARBA" id="ARBA00022801"/>
    </source>
</evidence>
<comment type="similarity">
    <text evidence="5">Belongs to the peptidase M24A family. Methionine aminopeptidase type 1 subfamily.</text>
</comment>
<dbReference type="InterPro" id="IPR002467">
    <property type="entry name" value="Pept_M24A_MAP1"/>
</dbReference>
<keyword evidence="4 5" id="KW-0378">Hydrolase</keyword>
<dbReference type="PROSITE" id="PS00680">
    <property type="entry name" value="MAP_1"/>
    <property type="match status" value="1"/>
</dbReference>
<evidence type="ECO:0000256" key="3">
    <source>
        <dbReference type="ARBA" id="ARBA00022723"/>
    </source>
</evidence>
<reference evidence="9 10" key="1">
    <citation type="submission" date="2019-02" db="EMBL/GenBank/DDBJ databases">
        <title>Genome sequencing of the rare red list fungi Phlebia centrifuga.</title>
        <authorList>
            <person name="Buettner E."/>
            <person name="Kellner H."/>
        </authorList>
    </citation>
    <scope>NUCLEOTIDE SEQUENCE [LARGE SCALE GENOMIC DNA]</scope>
    <source>
        <strain evidence="9 10">DSM 108282</strain>
    </source>
</reference>
<name>A0A4S4KSX2_9APHY</name>
<keyword evidence="2 5" id="KW-0645">Protease</keyword>
<keyword evidence="1 5" id="KW-0031">Aminopeptidase</keyword>
<dbReference type="GO" id="GO:0070006">
    <property type="term" value="F:metalloaminopeptidase activity"/>
    <property type="evidence" value="ECO:0007669"/>
    <property type="project" value="UniProtKB-UniRule"/>
</dbReference>
<evidence type="ECO:0000256" key="5">
    <source>
        <dbReference type="HAMAP-Rule" id="MF_03174"/>
    </source>
</evidence>
<dbReference type="InterPro" id="IPR036005">
    <property type="entry name" value="Creatinase/aminopeptidase-like"/>
</dbReference>
<keyword evidence="3 5" id="KW-0479">Metal-binding</keyword>
<dbReference type="NCBIfam" id="TIGR00500">
    <property type="entry name" value="met_pdase_I"/>
    <property type="match status" value="1"/>
</dbReference>
<feature type="binding site" evidence="5">
    <location>
        <position position="309"/>
    </location>
    <ligand>
        <name>a divalent metal cation</name>
        <dbReference type="ChEBI" id="CHEBI:60240"/>
        <label>2</label>
        <note>catalytic</note>
    </ligand>
</feature>
<comment type="caution">
    <text evidence="9">The sequence shown here is derived from an EMBL/GenBank/DDBJ whole genome shotgun (WGS) entry which is preliminary data.</text>
</comment>
<dbReference type="AlphaFoldDB" id="A0A4S4KSX2"/>
<feature type="binding site" evidence="5">
    <location>
        <position position="283"/>
    </location>
    <ligand>
        <name>substrate</name>
    </ligand>
</feature>
<feature type="binding site" evidence="5">
    <location>
        <position position="213"/>
    </location>
    <ligand>
        <name>a divalent metal cation</name>
        <dbReference type="ChEBI" id="CHEBI:60240"/>
        <label>2</label>
        <note>catalytic</note>
    </ligand>
</feature>
<dbReference type="Gene3D" id="3.90.230.10">
    <property type="entry name" value="Creatinase/methionine aminopeptidase superfamily"/>
    <property type="match status" value="1"/>
</dbReference>
<organism evidence="9 10">
    <name type="scientific">Hermanssonia centrifuga</name>
    <dbReference type="NCBI Taxonomy" id="98765"/>
    <lineage>
        <taxon>Eukaryota</taxon>
        <taxon>Fungi</taxon>
        <taxon>Dikarya</taxon>
        <taxon>Basidiomycota</taxon>
        <taxon>Agaricomycotina</taxon>
        <taxon>Agaricomycetes</taxon>
        <taxon>Polyporales</taxon>
        <taxon>Meruliaceae</taxon>
        <taxon>Hermanssonia</taxon>
    </lineage>
</organism>
<feature type="binding site" evidence="5">
    <location>
        <position position="341"/>
    </location>
    <ligand>
        <name>a divalent metal cation</name>
        <dbReference type="ChEBI" id="CHEBI:60240"/>
        <label>1</label>
    </ligand>
</feature>
<feature type="binding site" evidence="5">
    <location>
        <position position="185"/>
    </location>
    <ligand>
        <name>substrate</name>
    </ligand>
</feature>
<dbReference type="InterPro" id="IPR000994">
    <property type="entry name" value="Pept_M24"/>
</dbReference>
<feature type="binding site" evidence="5">
    <location>
        <position position="276"/>
    </location>
    <ligand>
        <name>a divalent metal cation</name>
        <dbReference type="ChEBI" id="CHEBI:60240"/>
        <label>2</label>
        <note>catalytic</note>
    </ligand>
</feature>
<dbReference type="GO" id="GO:0004239">
    <property type="term" value="F:initiator methionyl aminopeptidase activity"/>
    <property type="evidence" value="ECO:0007669"/>
    <property type="project" value="UniProtKB-UniRule"/>
</dbReference>
<protein>
    <recommendedName>
        <fullName evidence="6">Methionine aminopeptidase</fullName>
        <ecNumber evidence="6">3.4.11.18</ecNumber>
    </recommendedName>
</protein>
<comment type="function">
    <text evidence="6">Cotranslationally removes the N-terminal methionine from nascent proteins. The N-terminal methionine is often cleaved when the second residue in the primary sequence is small and uncharged (Met-Ala-, Cys, Gly, Pro, Ser, Thr, or Val).</text>
</comment>
<dbReference type="PRINTS" id="PR00599">
    <property type="entry name" value="MAPEPTIDASE"/>
</dbReference>
<dbReference type="GO" id="GO:0006508">
    <property type="term" value="P:proteolysis"/>
    <property type="evidence" value="ECO:0007669"/>
    <property type="project" value="UniProtKB-KW"/>
</dbReference>
<feature type="binding site" evidence="5">
    <location>
        <position position="341"/>
    </location>
    <ligand>
        <name>a divalent metal cation</name>
        <dbReference type="ChEBI" id="CHEBI:60240"/>
        <label>2</label>
        <note>catalytic</note>
    </ligand>
</feature>
<evidence type="ECO:0000256" key="6">
    <source>
        <dbReference type="RuleBase" id="RU003653"/>
    </source>
</evidence>
<dbReference type="Pfam" id="PF00557">
    <property type="entry name" value="Peptidase_M24"/>
    <property type="match status" value="1"/>
</dbReference>
<comment type="cofactor">
    <cofactor evidence="5">
        <name>Co(2+)</name>
        <dbReference type="ChEBI" id="CHEBI:48828"/>
    </cofactor>
    <cofactor evidence="5">
        <name>Zn(2+)</name>
        <dbReference type="ChEBI" id="CHEBI:29105"/>
    </cofactor>
    <cofactor evidence="5">
        <name>Mn(2+)</name>
        <dbReference type="ChEBI" id="CHEBI:29035"/>
    </cofactor>
    <cofactor evidence="5">
        <name>Fe(2+)</name>
        <dbReference type="ChEBI" id="CHEBI:29033"/>
    </cofactor>
    <text evidence="5">Binds 2 divalent metal cations per subunit. Has a high-affinity and a low affinity metal-binding site. The true nature of the physiological cofactor is under debate. The enzyme is active with cobalt, zinc, manganese or divalent iron ions. Most likely, methionine aminopeptidases function as mononuclear Fe(2+)-metalloproteases under physiological conditions, and the catalytically relevant metal-binding site has been assigned to the histidine-containing high-affinity site.</text>
</comment>
<evidence type="ECO:0000313" key="10">
    <source>
        <dbReference type="Proteomes" id="UP000309038"/>
    </source>
</evidence>
<dbReference type="GO" id="GO:0005829">
    <property type="term" value="C:cytosol"/>
    <property type="evidence" value="ECO:0007669"/>
    <property type="project" value="TreeGrafter"/>
</dbReference>
<dbReference type="EMBL" id="SGPJ01000024">
    <property type="protein sequence ID" value="THH01421.1"/>
    <property type="molecule type" value="Genomic_DNA"/>
</dbReference>
<proteinExistence type="inferred from homology"/>
<evidence type="ECO:0000259" key="8">
    <source>
        <dbReference type="Pfam" id="PF00557"/>
    </source>
</evidence>
<dbReference type="GO" id="GO:0046872">
    <property type="term" value="F:metal ion binding"/>
    <property type="evidence" value="ECO:0007669"/>
    <property type="project" value="UniProtKB-UniRule"/>
</dbReference>
<feature type="region of interest" description="Disordered" evidence="7">
    <location>
        <begin position="87"/>
        <end position="110"/>
    </location>
</feature>